<feature type="region of interest" description="Disordered" evidence="12">
    <location>
        <begin position="513"/>
        <end position="538"/>
    </location>
</feature>
<dbReference type="FunCoup" id="A0A448YFH4">
    <property type="interactions" value="1122"/>
</dbReference>
<dbReference type="InterPro" id="IPR015943">
    <property type="entry name" value="WD40/YVTN_repeat-like_dom_sf"/>
</dbReference>
<dbReference type="InterPro" id="IPR011047">
    <property type="entry name" value="Quinoprotein_ADH-like_sf"/>
</dbReference>
<name>A0A448YFH4_BRENA</name>
<dbReference type="SUPFAM" id="SSF50998">
    <property type="entry name" value="Quinoprotein alcohol dehydrogenase-like"/>
    <property type="match status" value="1"/>
</dbReference>
<evidence type="ECO:0000313" key="13">
    <source>
        <dbReference type="EMBL" id="VEU19628.1"/>
    </source>
</evidence>
<evidence type="ECO:0000256" key="11">
    <source>
        <dbReference type="PROSITE-ProRule" id="PRU00221"/>
    </source>
</evidence>
<dbReference type="FunFam" id="2.130.10.10:FF:000400">
    <property type="entry name" value="Elongator acetyltransferase complex subunit 2"/>
    <property type="match status" value="1"/>
</dbReference>
<evidence type="ECO:0000256" key="8">
    <source>
        <dbReference type="ARBA" id="ARBA00022694"/>
    </source>
</evidence>
<comment type="subcellular location">
    <subcellularLocation>
        <location evidence="2">Cytoplasm</location>
    </subcellularLocation>
    <subcellularLocation>
        <location evidence="1">Nucleus</location>
    </subcellularLocation>
</comment>
<evidence type="ECO:0000256" key="9">
    <source>
        <dbReference type="ARBA" id="ARBA00022737"/>
    </source>
</evidence>
<reference evidence="13 14" key="1">
    <citation type="submission" date="2018-12" db="EMBL/GenBank/DDBJ databases">
        <authorList>
            <person name="Tiukova I."/>
            <person name="Dainat J."/>
        </authorList>
    </citation>
    <scope>NUCLEOTIDE SEQUENCE [LARGE SCALE GENOMIC DNA]</scope>
</reference>
<dbReference type="GO" id="GO:0005634">
    <property type="term" value="C:nucleus"/>
    <property type="evidence" value="ECO:0007669"/>
    <property type="project" value="UniProtKB-SubCell"/>
</dbReference>
<dbReference type="PROSITE" id="PS50294">
    <property type="entry name" value="WD_REPEATS_REGION"/>
    <property type="match status" value="3"/>
</dbReference>
<keyword evidence="9" id="KW-0677">Repeat</keyword>
<gene>
    <name evidence="13" type="ORF">BRENAR_LOCUS365</name>
</gene>
<evidence type="ECO:0000313" key="14">
    <source>
        <dbReference type="Proteomes" id="UP000290900"/>
    </source>
</evidence>
<evidence type="ECO:0000256" key="10">
    <source>
        <dbReference type="ARBA" id="ARBA00023242"/>
    </source>
</evidence>
<dbReference type="PANTHER" id="PTHR44111">
    <property type="entry name" value="ELONGATOR COMPLEX PROTEIN 2"/>
    <property type="match status" value="1"/>
</dbReference>
<feature type="repeat" description="WD" evidence="11">
    <location>
        <begin position="199"/>
        <end position="235"/>
    </location>
</feature>
<evidence type="ECO:0000256" key="2">
    <source>
        <dbReference type="ARBA" id="ARBA00004496"/>
    </source>
</evidence>
<dbReference type="InterPro" id="IPR036322">
    <property type="entry name" value="WD40_repeat_dom_sf"/>
</dbReference>
<dbReference type="GO" id="GO:0005737">
    <property type="term" value="C:cytoplasm"/>
    <property type="evidence" value="ECO:0007669"/>
    <property type="project" value="UniProtKB-SubCell"/>
</dbReference>
<dbReference type="InterPro" id="IPR001680">
    <property type="entry name" value="WD40_rpt"/>
</dbReference>
<keyword evidence="6" id="KW-0963">Cytoplasm</keyword>
<dbReference type="SMART" id="SM00320">
    <property type="entry name" value="WD40"/>
    <property type="match status" value="11"/>
</dbReference>
<dbReference type="AlphaFoldDB" id="A0A448YFH4"/>
<evidence type="ECO:0000256" key="4">
    <source>
        <dbReference type="ARBA" id="ARBA00005881"/>
    </source>
</evidence>
<proteinExistence type="inferred from homology"/>
<keyword evidence="10" id="KW-0539">Nucleus</keyword>
<protein>
    <recommendedName>
        <fullName evidence="5">Elongator complex protein 2</fullName>
    </recommendedName>
</protein>
<evidence type="ECO:0000256" key="12">
    <source>
        <dbReference type="SAM" id="MobiDB-lite"/>
    </source>
</evidence>
<dbReference type="UniPathway" id="UPA00988"/>
<dbReference type="OrthoDB" id="27911at2759"/>
<dbReference type="Proteomes" id="UP000290900">
    <property type="component" value="Unassembled WGS sequence"/>
</dbReference>
<dbReference type="EMBL" id="CAACVR010000001">
    <property type="protein sequence ID" value="VEU19628.1"/>
    <property type="molecule type" value="Genomic_DNA"/>
</dbReference>
<organism evidence="13 14">
    <name type="scientific">Brettanomyces naardenensis</name>
    <name type="common">Yeast</name>
    <dbReference type="NCBI Taxonomy" id="13370"/>
    <lineage>
        <taxon>Eukaryota</taxon>
        <taxon>Fungi</taxon>
        <taxon>Dikarya</taxon>
        <taxon>Ascomycota</taxon>
        <taxon>Saccharomycotina</taxon>
        <taxon>Pichiomycetes</taxon>
        <taxon>Pichiales</taxon>
        <taxon>Pichiaceae</taxon>
        <taxon>Brettanomyces</taxon>
    </lineage>
</organism>
<keyword evidence="8" id="KW-0819">tRNA processing</keyword>
<evidence type="ECO:0000256" key="1">
    <source>
        <dbReference type="ARBA" id="ARBA00004123"/>
    </source>
</evidence>
<dbReference type="Pfam" id="PF00400">
    <property type="entry name" value="WD40"/>
    <property type="match status" value="6"/>
</dbReference>
<evidence type="ECO:0000256" key="3">
    <source>
        <dbReference type="ARBA" id="ARBA00005043"/>
    </source>
</evidence>
<evidence type="ECO:0000256" key="5">
    <source>
        <dbReference type="ARBA" id="ARBA00020267"/>
    </source>
</evidence>
<dbReference type="STRING" id="13370.A0A448YFH4"/>
<dbReference type="Gene3D" id="2.130.10.10">
    <property type="entry name" value="YVTN repeat-like/Quinoprotein amine dehydrogenase"/>
    <property type="match status" value="4"/>
</dbReference>
<dbReference type="SUPFAM" id="SSF50978">
    <property type="entry name" value="WD40 repeat-like"/>
    <property type="match status" value="2"/>
</dbReference>
<sequence>MVTTEAIFVGCNKELQIFDYNPLLGNIAYGAKNTVAITSPFLHEDSLDVKVIETLKNHRSEVSTIKWLPLSNSLLSGSEDGSIDVWSKDEGSNYTLVQTLSTVHKASITSIGVVDKCSKVFISGDASGFVDVWKLNEQAAKFELFGEFEVSRGFYPLALSIDEVIPDQFVMFIGGTRPSLYVYSFDLNDVSTIRRGAELTGHEDWIKSLAVKRISNEEYLIASGSQDRWIRLWKLCLNKMIDMSSQDSTKLQLLSNKLYRFDVGDKTKCAVNFDAIIMGHDDWISDLRWHPKQMKLLSSSADTSVMIWKPDAVSGVWVSTVRLGEMTIKGASTATGASGGFFCAEWILDEEEGREVILTNGKTGSFRCWQRSLKTESSVFEQATALTGPTRDVTDVAWSSSGRYLLATSLDQTTRLFGRWTKEGGNTWHEFARPQIHGYDMICIKPITDTQFVSAGDEKVIRIFNEPRSVAELLGALTDVQTAAGAESMPESASIPVLGLSNKAELEDIQEQIEEEADEPANGGSERTSGSPTPAPATNMLAGLTTPPFEDHLQRYTLWPEIEKLYGHGFEVTTLDVSPDKKLIASACRSNVAAYAGIRIFRTDNWQQLEQTLLGHELTITRIRWSPRGDYLLSVSRDRQFSLWQRLGETFELVCLKEKAHTRIIWDCCWIPAEIDECMFITGARDKRMNVWRRGKEDGTIEAISSEKLTAAVTSLDSYPVISRGTDPGCLVAAGLDDGSIHLYAVNGSGEFRSLKTLDRGSSPDGSITRIAFKPPSNESRFALAVASRDNSVRIYSFTREEVDF</sequence>
<feature type="repeat" description="WD" evidence="11">
    <location>
        <begin position="613"/>
        <end position="645"/>
    </location>
</feature>
<feature type="repeat" description="WD" evidence="11">
    <location>
        <begin position="277"/>
        <end position="309"/>
    </location>
</feature>
<keyword evidence="14" id="KW-1185">Reference proteome</keyword>
<feature type="repeat" description="WD" evidence="11">
    <location>
        <begin position="55"/>
        <end position="96"/>
    </location>
</feature>
<dbReference type="GO" id="GO:0002098">
    <property type="term" value="P:tRNA wobble uridine modification"/>
    <property type="evidence" value="ECO:0007669"/>
    <property type="project" value="InterPro"/>
</dbReference>
<dbReference type="PANTHER" id="PTHR44111:SF1">
    <property type="entry name" value="ELONGATOR COMPLEX PROTEIN 2"/>
    <property type="match status" value="1"/>
</dbReference>
<evidence type="ECO:0000256" key="7">
    <source>
        <dbReference type="ARBA" id="ARBA00022574"/>
    </source>
</evidence>
<dbReference type="InParanoid" id="A0A448YFH4"/>
<dbReference type="InterPro" id="IPR037289">
    <property type="entry name" value="Elp2"/>
</dbReference>
<dbReference type="GO" id="GO:0033588">
    <property type="term" value="C:elongator holoenzyme complex"/>
    <property type="evidence" value="ECO:0007669"/>
    <property type="project" value="InterPro"/>
</dbReference>
<comment type="pathway">
    <text evidence="3">tRNA modification; 5-methoxycarbonylmethyl-2-thiouridine-tRNA biosynthesis.</text>
</comment>
<evidence type="ECO:0000256" key="6">
    <source>
        <dbReference type="ARBA" id="ARBA00022490"/>
    </source>
</evidence>
<dbReference type="PROSITE" id="PS50082">
    <property type="entry name" value="WD_REPEATS_2"/>
    <property type="match status" value="4"/>
</dbReference>
<accession>A0A448YFH4</accession>
<keyword evidence="7 11" id="KW-0853">WD repeat</keyword>
<comment type="similarity">
    <text evidence="4">Belongs to the WD repeat ELP2 family.</text>
</comment>